<dbReference type="Proteomes" id="UP000034324">
    <property type="component" value="Unassembled WGS sequence"/>
</dbReference>
<comment type="caution">
    <text evidence="7">The sequence shown here is derived from an EMBL/GenBank/DDBJ whole genome shotgun (WGS) entry which is preliminary data.</text>
</comment>
<dbReference type="SUPFAM" id="SSF102114">
    <property type="entry name" value="Radical SAM enzymes"/>
    <property type="match status" value="1"/>
</dbReference>
<dbReference type="InterPro" id="IPR023404">
    <property type="entry name" value="rSAM_horseshoe"/>
</dbReference>
<evidence type="ECO:0000256" key="2">
    <source>
        <dbReference type="ARBA" id="ARBA00022691"/>
    </source>
</evidence>
<dbReference type="PROSITE" id="PS51332">
    <property type="entry name" value="B12_BINDING"/>
    <property type="match status" value="1"/>
</dbReference>
<dbReference type="PANTHER" id="PTHR43409:SF16">
    <property type="entry name" value="SLR0320 PROTEIN"/>
    <property type="match status" value="1"/>
</dbReference>
<evidence type="ECO:0000259" key="6">
    <source>
        <dbReference type="PROSITE" id="PS51332"/>
    </source>
</evidence>
<dbReference type="Pfam" id="PF02310">
    <property type="entry name" value="B12-binding"/>
    <property type="match status" value="1"/>
</dbReference>
<feature type="domain" description="B12-binding" evidence="6">
    <location>
        <begin position="20"/>
        <end position="155"/>
    </location>
</feature>
<dbReference type="EMBL" id="LBVC01000056">
    <property type="protein sequence ID" value="KKQ76888.1"/>
    <property type="molecule type" value="Genomic_DNA"/>
</dbReference>
<keyword evidence="2" id="KW-0949">S-adenosyl-L-methionine</keyword>
<dbReference type="InterPro" id="IPR058240">
    <property type="entry name" value="rSAM_sf"/>
</dbReference>
<evidence type="ECO:0000256" key="3">
    <source>
        <dbReference type="ARBA" id="ARBA00022723"/>
    </source>
</evidence>
<dbReference type="InterPro" id="IPR006158">
    <property type="entry name" value="Cobalamin-bd"/>
</dbReference>
<dbReference type="SFLD" id="SFLDG01082">
    <property type="entry name" value="B12-binding_domain_containing"/>
    <property type="match status" value="1"/>
</dbReference>
<dbReference type="GO" id="GO:0005829">
    <property type="term" value="C:cytosol"/>
    <property type="evidence" value="ECO:0007669"/>
    <property type="project" value="TreeGrafter"/>
</dbReference>
<dbReference type="PATRIC" id="fig|1618432.3.peg.716"/>
<dbReference type="PANTHER" id="PTHR43409">
    <property type="entry name" value="ANAEROBIC MAGNESIUM-PROTOPORPHYRIN IX MONOMETHYL ESTER CYCLASE-RELATED"/>
    <property type="match status" value="1"/>
</dbReference>
<dbReference type="GO" id="GO:0031419">
    <property type="term" value="F:cobalamin binding"/>
    <property type="evidence" value="ECO:0007669"/>
    <property type="project" value="InterPro"/>
</dbReference>
<dbReference type="InterPro" id="IPR034466">
    <property type="entry name" value="Methyltransferase_Class_B"/>
</dbReference>
<dbReference type="InterPro" id="IPR051198">
    <property type="entry name" value="BchE-like"/>
</dbReference>
<keyword evidence="3" id="KW-0479">Metal-binding</keyword>
<sequence>MPPQEIESEGILIQKKNVYINQFNSASSRNLIPLACGLLYSKSITIPRIVQNYNIKLEIMRDQPDVIASRYENPYVLAYSCYFWNLNQSLSVAKCAKQKYPGVLIIVGGPSVPIKDDEIKEFYREYPFIDIIVGGEGEEVFSDILLALADGKDLSEVDGISYKTKDGGVLIKKRSPYIKDVSVLPSPYLDGTFDHLLQRYGKALTGVVLETNRGCPFTCTFCFWGGPDSKISQFGMDRVYKELEWISKNKISYIFGADANFGILKRDLEISKQLAHLCKTTGYPKILVINWTKNATDKIFDIVDALNEGGVTFMLTTSVQSHNPDTLEAIKRQNIRLEAFQKILDEAAKRNFHTYSELILGLPLETYDTFKRGIAKTMTPNVNYHFNIYNCILIPGTEMGDPDYVKKYNIHTRRCELHFGKTVDADAYVPEYQNIVVANSTMPIEDWRKAYTFGYFAKAIYGFRLAFFILLYLKKEYKVNYEDLLEFIIQESKNNPLYPSISDSLDVLHRMQDSILNNGRETIKLDWVKTILHPEAACFITLLRNKRSFYLELLILLKKYFSQNGISVNEKSFEEVFVYNYCSAPSWNTNNFHKVKFNHNFAEYFEYEYYKSAKRLENSLPYKLIIHEENKYEDIDDFMSKQIYGGLIFSLSKIQAYSKEFDPSEFIEAQKYFGDIFRREEIYQET</sequence>
<organism evidence="7 8">
    <name type="scientific">Candidatus Daviesbacteria bacterium GW2011_GWF2_38_6</name>
    <dbReference type="NCBI Taxonomy" id="1618432"/>
    <lineage>
        <taxon>Bacteria</taxon>
        <taxon>Candidatus Daviesiibacteriota</taxon>
    </lineage>
</organism>
<proteinExistence type="predicted"/>
<dbReference type="Pfam" id="PF04055">
    <property type="entry name" value="Radical_SAM"/>
    <property type="match status" value="1"/>
</dbReference>
<dbReference type="AlphaFoldDB" id="A0A0G0KB52"/>
<dbReference type="SMART" id="SM00729">
    <property type="entry name" value="Elp3"/>
    <property type="match status" value="1"/>
</dbReference>
<dbReference type="Gene3D" id="3.80.30.20">
    <property type="entry name" value="tm_1862 like domain"/>
    <property type="match status" value="1"/>
</dbReference>
<dbReference type="GO" id="GO:0051539">
    <property type="term" value="F:4 iron, 4 sulfur cluster binding"/>
    <property type="evidence" value="ECO:0007669"/>
    <property type="project" value="UniProtKB-KW"/>
</dbReference>
<evidence type="ECO:0000256" key="5">
    <source>
        <dbReference type="ARBA" id="ARBA00023014"/>
    </source>
</evidence>
<dbReference type="CDD" id="cd01335">
    <property type="entry name" value="Radical_SAM"/>
    <property type="match status" value="1"/>
</dbReference>
<dbReference type="GO" id="GO:0046872">
    <property type="term" value="F:metal ion binding"/>
    <property type="evidence" value="ECO:0007669"/>
    <property type="project" value="UniProtKB-KW"/>
</dbReference>
<protein>
    <submittedName>
        <fullName evidence="7">Radical SAM domain protein</fullName>
    </submittedName>
</protein>
<gene>
    <name evidence="7" type="ORF">US99_C0056G0004</name>
</gene>
<evidence type="ECO:0000313" key="8">
    <source>
        <dbReference type="Proteomes" id="UP000034324"/>
    </source>
</evidence>
<evidence type="ECO:0000256" key="1">
    <source>
        <dbReference type="ARBA" id="ARBA00001966"/>
    </source>
</evidence>
<evidence type="ECO:0000256" key="4">
    <source>
        <dbReference type="ARBA" id="ARBA00023004"/>
    </source>
</evidence>
<dbReference type="InterPro" id="IPR007197">
    <property type="entry name" value="rSAM"/>
</dbReference>
<dbReference type="SFLD" id="SFLDS00029">
    <property type="entry name" value="Radical_SAM"/>
    <property type="match status" value="1"/>
</dbReference>
<name>A0A0G0KB52_9BACT</name>
<dbReference type="CDD" id="cd02068">
    <property type="entry name" value="radical_SAM_B12_BD"/>
    <property type="match status" value="1"/>
</dbReference>
<dbReference type="InterPro" id="IPR006638">
    <property type="entry name" value="Elp3/MiaA/NifB-like_rSAM"/>
</dbReference>
<keyword evidence="4" id="KW-0408">Iron</keyword>
<keyword evidence="5" id="KW-0411">Iron-sulfur</keyword>
<reference evidence="7 8" key="1">
    <citation type="journal article" date="2015" name="Nature">
        <title>rRNA introns, odd ribosomes, and small enigmatic genomes across a large radiation of phyla.</title>
        <authorList>
            <person name="Brown C.T."/>
            <person name="Hug L.A."/>
            <person name="Thomas B.C."/>
            <person name="Sharon I."/>
            <person name="Castelle C.J."/>
            <person name="Singh A."/>
            <person name="Wilkins M.J."/>
            <person name="Williams K.H."/>
            <person name="Banfield J.F."/>
        </authorList>
    </citation>
    <scope>NUCLEOTIDE SEQUENCE [LARGE SCALE GENOMIC DNA]</scope>
</reference>
<dbReference type="SFLD" id="SFLDG01123">
    <property type="entry name" value="methyltransferase_(Class_B)"/>
    <property type="match status" value="1"/>
</dbReference>
<accession>A0A0G0KB52</accession>
<comment type="cofactor">
    <cofactor evidence="1">
        <name>[4Fe-4S] cluster</name>
        <dbReference type="ChEBI" id="CHEBI:49883"/>
    </cofactor>
</comment>
<dbReference type="Gene3D" id="3.40.50.280">
    <property type="entry name" value="Cobalamin-binding domain"/>
    <property type="match status" value="1"/>
</dbReference>
<dbReference type="GO" id="GO:0003824">
    <property type="term" value="F:catalytic activity"/>
    <property type="evidence" value="ECO:0007669"/>
    <property type="project" value="InterPro"/>
</dbReference>
<evidence type="ECO:0000313" key="7">
    <source>
        <dbReference type="EMBL" id="KKQ76888.1"/>
    </source>
</evidence>